<dbReference type="InterPro" id="IPR051458">
    <property type="entry name" value="Cyt/Met_Dipeptidase"/>
</dbReference>
<keyword evidence="2" id="KW-0479">Metal-binding</keyword>
<dbReference type="Gene3D" id="3.40.630.10">
    <property type="entry name" value="Zn peptidases"/>
    <property type="match status" value="2"/>
</dbReference>
<evidence type="ECO:0000256" key="1">
    <source>
        <dbReference type="ARBA" id="ARBA00022670"/>
    </source>
</evidence>
<dbReference type="PANTHER" id="PTHR43270:SF8">
    <property type="entry name" value="DI- AND TRIPEPTIDASE DUG2-RELATED"/>
    <property type="match status" value="1"/>
</dbReference>
<keyword evidence="3" id="KW-0378">Hydrolase</keyword>
<sequence length="386" mass="42469">MTMTLKQAVEQELVADHDRLAAYLKLETVSAQHREIDETVDFLEQAFKSVGATVTVWRDVAGSHPFVFATLPAGPTGNADKTLLFYNHYDVQPPEPLDEWQTAPFDLTEVDGKYVARGKDADENFDITCGVKGIMSFELRVKTAEKDLHSSLAAYADNAAWRLTRALASLRGPDNRVLVAGFYDDVRVLTAEEQRATAALPFNETTTRENFSLKRPLVTTDPVAALVNATTMTINGLSSGYEGEGVKTVLPKQATAKLDCRLVPNQEPKKLAQLIQAQLVRNGFEDVEVVYLLGEKPFRSKLTDPFVQLAVKTAAKIYGDRVKLVPNAAGTGPQVFFGETLQAPIVAFGTTWAGSGPHAPNENIRIADYQQDAWYTAEVLRDFGME</sequence>
<evidence type="ECO:0000259" key="4">
    <source>
        <dbReference type="Pfam" id="PF07687"/>
    </source>
</evidence>
<dbReference type="GO" id="GO:0005829">
    <property type="term" value="C:cytosol"/>
    <property type="evidence" value="ECO:0007669"/>
    <property type="project" value="TreeGrafter"/>
</dbReference>
<dbReference type="GO" id="GO:0009089">
    <property type="term" value="P:lysine biosynthetic process via diaminopimelate"/>
    <property type="evidence" value="ECO:0007669"/>
    <property type="project" value="TreeGrafter"/>
</dbReference>
<evidence type="ECO:0000256" key="2">
    <source>
        <dbReference type="ARBA" id="ARBA00022723"/>
    </source>
</evidence>
<dbReference type="Pfam" id="PF07687">
    <property type="entry name" value="M20_dimer"/>
    <property type="match status" value="1"/>
</dbReference>
<feature type="domain" description="Peptidase M20 dimerisation" evidence="4">
    <location>
        <begin position="130"/>
        <end position="280"/>
    </location>
</feature>
<dbReference type="GO" id="GO:0046872">
    <property type="term" value="F:metal ion binding"/>
    <property type="evidence" value="ECO:0007669"/>
    <property type="project" value="UniProtKB-KW"/>
</dbReference>
<name>A0AB38X6J3_LEVBR</name>
<dbReference type="EMBL" id="CP113117">
    <property type="protein sequence ID" value="WAD01616.1"/>
    <property type="molecule type" value="Genomic_DNA"/>
</dbReference>
<proteinExistence type="predicted"/>
<dbReference type="Pfam" id="PF01546">
    <property type="entry name" value="Peptidase_M20"/>
    <property type="match status" value="1"/>
</dbReference>
<protein>
    <submittedName>
        <fullName evidence="5">M20/M25/M40 family metallo-hydrolase</fullName>
    </submittedName>
</protein>
<evidence type="ECO:0000256" key="3">
    <source>
        <dbReference type="ARBA" id="ARBA00022801"/>
    </source>
</evidence>
<dbReference type="Proteomes" id="UP001164768">
    <property type="component" value="Chromosome"/>
</dbReference>
<dbReference type="RefSeq" id="WP_267668440.1">
    <property type="nucleotide sequence ID" value="NZ_CP113117.1"/>
</dbReference>
<evidence type="ECO:0000313" key="5">
    <source>
        <dbReference type="EMBL" id="WAD01616.1"/>
    </source>
</evidence>
<dbReference type="GO" id="GO:0008233">
    <property type="term" value="F:peptidase activity"/>
    <property type="evidence" value="ECO:0007669"/>
    <property type="project" value="UniProtKB-KW"/>
</dbReference>
<evidence type="ECO:0000313" key="6">
    <source>
        <dbReference type="Proteomes" id="UP001164768"/>
    </source>
</evidence>
<dbReference type="GO" id="GO:0006508">
    <property type="term" value="P:proteolysis"/>
    <property type="evidence" value="ECO:0007669"/>
    <property type="project" value="UniProtKB-KW"/>
</dbReference>
<dbReference type="InterPro" id="IPR011650">
    <property type="entry name" value="Peptidase_M20_dimer"/>
</dbReference>
<dbReference type="AlphaFoldDB" id="A0AB38X6J3"/>
<dbReference type="SUPFAM" id="SSF53187">
    <property type="entry name" value="Zn-dependent exopeptidases"/>
    <property type="match status" value="1"/>
</dbReference>
<dbReference type="InterPro" id="IPR002933">
    <property type="entry name" value="Peptidase_M20"/>
</dbReference>
<dbReference type="GO" id="GO:0009014">
    <property type="term" value="F:succinyl-diaminopimelate desuccinylase activity"/>
    <property type="evidence" value="ECO:0007669"/>
    <property type="project" value="TreeGrafter"/>
</dbReference>
<organism evidence="5 6">
    <name type="scientific">Levilactobacillus brevis</name>
    <name type="common">Lactobacillus brevis</name>
    <dbReference type="NCBI Taxonomy" id="1580"/>
    <lineage>
        <taxon>Bacteria</taxon>
        <taxon>Bacillati</taxon>
        <taxon>Bacillota</taxon>
        <taxon>Bacilli</taxon>
        <taxon>Lactobacillales</taxon>
        <taxon>Lactobacillaceae</taxon>
        <taxon>Levilactobacillus</taxon>
    </lineage>
</organism>
<reference evidence="5" key="1">
    <citation type="submission" date="2022-11" db="EMBL/GenBank/DDBJ databases">
        <title>Whole genome sequence of Levilactobacillus brevis SMB091.</title>
        <authorList>
            <person name="Kim J.-M."/>
            <person name="Kim O.-C."/>
            <person name="Choi Y.H."/>
            <person name="Han N.S."/>
            <person name="Hurh B."/>
        </authorList>
    </citation>
    <scope>NUCLEOTIDE SEQUENCE</scope>
    <source>
        <strain evidence="5">SMB091</strain>
    </source>
</reference>
<dbReference type="PANTHER" id="PTHR43270">
    <property type="entry name" value="BETA-ALA-HIS DIPEPTIDASE"/>
    <property type="match status" value="1"/>
</dbReference>
<keyword evidence="1" id="KW-0645">Protease</keyword>
<dbReference type="Gene3D" id="3.30.70.360">
    <property type="match status" value="1"/>
</dbReference>
<accession>A0AB38X6J3</accession>
<gene>
    <name evidence="5" type="ORF">ORR04_11990</name>
</gene>